<dbReference type="GO" id="GO:0000981">
    <property type="term" value="F:DNA-binding transcription factor activity, RNA polymerase II-specific"/>
    <property type="evidence" value="ECO:0007669"/>
    <property type="project" value="InterPro"/>
</dbReference>
<organism evidence="3 4">
    <name type="scientific">Phialocephala subalpina</name>
    <dbReference type="NCBI Taxonomy" id="576137"/>
    <lineage>
        <taxon>Eukaryota</taxon>
        <taxon>Fungi</taxon>
        <taxon>Dikarya</taxon>
        <taxon>Ascomycota</taxon>
        <taxon>Pezizomycotina</taxon>
        <taxon>Leotiomycetes</taxon>
        <taxon>Helotiales</taxon>
        <taxon>Mollisiaceae</taxon>
        <taxon>Phialocephala</taxon>
        <taxon>Phialocephala fortinii species complex</taxon>
    </lineage>
</organism>
<keyword evidence="4" id="KW-1185">Reference proteome</keyword>
<dbReference type="OrthoDB" id="4220372at2759"/>
<proteinExistence type="predicted"/>
<feature type="region of interest" description="Disordered" evidence="2">
    <location>
        <begin position="534"/>
        <end position="570"/>
    </location>
</feature>
<evidence type="ECO:0008006" key="5">
    <source>
        <dbReference type="Google" id="ProtNLM"/>
    </source>
</evidence>
<dbReference type="Pfam" id="PF11951">
    <property type="entry name" value="Fungal_trans_2"/>
    <property type="match status" value="1"/>
</dbReference>
<evidence type="ECO:0000313" key="3">
    <source>
        <dbReference type="EMBL" id="CZR53364.1"/>
    </source>
</evidence>
<dbReference type="EMBL" id="FJOG01000003">
    <property type="protein sequence ID" value="CZR53364.1"/>
    <property type="molecule type" value="Genomic_DNA"/>
</dbReference>
<dbReference type="InterPro" id="IPR053175">
    <property type="entry name" value="DHMBA_Reg_Transcription_Factor"/>
</dbReference>
<keyword evidence="1" id="KW-0539">Nucleus</keyword>
<evidence type="ECO:0000313" key="4">
    <source>
        <dbReference type="Proteomes" id="UP000184330"/>
    </source>
</evidence>
<dbReference type="GO" id="GO:0008270">
    <property type="term" value="F:zinc ion binding"/>
    <property type="evidence" value="ECO:0007669"/>
    <property type="project" value="InterPro"/>
</dbReference>
<evidence type="ECO:0000256" key="2">
    <source>
        <dbReference type="SAM" id="MobiDB-lite"/>
    </source>
</evidence>
<dbReference type="Proteomes" id="UP000184330">
    <property type="component" value="Unassembled WGS sequence"/>
</dbReference>
<reference evidence="3 4" key="1">
    <citation type="submission" date="2016-03" db="EMBL/GenBank/DDBJ databases">
        <authorList>
            <person name="Ploux O."/>
        </authorList>
    </citation>
    <scope>NUCLEOTIDE SEQUENCE [LARGE SCALE GENOMIC DNA]</scope>
    <source>
        <strain evidence="3 4">UAMH 11012</strain>
    </source>
</reference>
<dbReference type="PANTHER" id="PTHR38791">
    <property type="entry name" value="ZN(II)2CYS6 TRANSCRIPTION FACTOR (EUROFUNG)-RELATED-RELATED"/>
    <property type="match status" value="1"/>
</dbReference>
<dbReference type="InterPro" id="IPR001138">
    <property type="entry name" value="Zn2Cys6_DnaBD"/>
</dbReference>
<evidence type="ECO:0000256" key="1">
    <source>
        <dbReference type="ARBA" id="ARBA00023242"/>
    </source>
</evidence>
<feature type="compositionally biased region" description="Basic and acidic residues" evidence="2">
    <location>
        <begin position="556"/>
        <end position="570"/>
    </location>
</feature>
<accession>A0A1L7WKQ4</accession>
<name>A0A1L7WKQ4_9HELO</name>
<gene>
    <name evidence="3" type="ORF">PAC_03242</name>
</gene>
<dbReference type="InterPro" id="IPR021858">
    <property type="entry name" value="Fun_TF"/>
</dbReference>
<protein>
    <recommendedName>
        <fullName evidence="5">Zn(2)-C6 fungal-type domain-containing protein</fullName>
    </recommendedName>
</protein>
<sequence length="570" mass="64440">MLGVSIEADTRESSFFSSFPSFKFQLSDERQLTSHQCNEARPSCSQCIRAGRQCSGYRDPLILMFRDENARLSKNRRKSNENAPLTREETLKRLREMQYVFSVDHYNNTRPSFESLLHATVEEQATCFVLQNYVSKDNGEIAEYESPIWGKHEEGLFTCLPGMCRGLQKNRYLEDAVIALGLAGISNTRHEAELMRKAGLRYTSAVRGISARLGQTDEAMKDEVLAAVLLLGLYETNSSNKPSSMRYWTQHTTGAASLLSLRGDAQLKTPTGHRIFIQIRGQAIKSCIQRRIPVPESITRLSLLALPHESPFYAAATRLSFIVTRFCAMRAPLPPNCAINPHTDMLTIQKVVEEAAVIDRQLEKWVSEMPDGYQYQILQTPDSMKTKDQDERDIFGETYHVYTDIYLASVWNSYRSIHILVLELLLTYISHFHSIPTTLVSTSDAFSPGHGSNFQSSVQASKSKISQLCNDILGLWGWIGRGKRGRRGLEDGGGYEGEGSLFYVLNVVGGHCEFDEERLESSRMQEVNIWDKKSVETMNPEGARKAEGNEEDEDWKTEGATRERAPCFTF</sequence>
<dbReference type="CDD" id="cd00067">
    <property type="entry name" value="GAL4"/>
    <property type="match status" value="1"/>
</dbReference>
<dbReference type="AlphaFoldDB" id="A0A1L7WKQ4"/>